<feature type="modified residue" description="4-aspartylphosphate" evidence="4">
    <location>
        <position position="54"/>
    </location>
</feature>
<dbReference type="Pfam" id="PF00072">
    <property type="entry name" value="Response_reg"/>
    <property type="match status" value="1"/>
</dbReference>
<dbReference type="SMART" id="SM00448">
    <property type="entry name" value="REC"/>
    <property type="match status" value="1"/>
</dbReference>
<dbReference type="PANTHER" id="PTHR43280">
    <property type="entry name" value="ARAC-FAMILY TRANSCRIPTIONAL REGULATOR"/>
    <property type="match status" value="1"/>
</dbReference>
<dbReference type="SUPFAM" id="SSF52172">
    <property type="entry name" value="CheY-like"/>
    <property type="match status" value="1"/>
</dbReference>
<keyword evidence="4" id="KW-0597">Phosphoprotein</keyword>
<dbReference type="InterPro" id="IPR009057">
    <property type="entry name" value="Homeodomain-like_sf"/>
</dbReference>
<dbReference type="PROSITE" id="PS50110">
    <property type="entry name" value="RESPONSE_REGULATORY"/>
    <property type="match status" value="1"/>
</dbReference>
<dbReference type="InterPro" id="IPR011006">
    <property type="entry name" value="CheY-like_superfamily"/>
</dbReference>
<organism evidence="7 8">
    <name type="scientific">Paenibacillus marchantiophytorum</name>
    <dbReference type="NCBI Taxonomy" id="1619310"/>
    <lineage>
        <taxon>Bacteria</taxon>
        <taxon>Bacillati</taxon>
        <taxon>Bacillota</taxon>
        <taxon>Bacilli</taxon>
        <taxon>Bacillales</taxon>
        <taxon>Paenibacillaceae</taxon>
        <taxon>Paenibacillus</taxon>
    </lineage>
</organism>
<gene>
    <name evidence="7" type="ORF">GCM10008018_44390</name>
</gene>
<evidence type="ECO:0000256" key="3">
    <source>
        <dbReference type="ARBA" id="ARBA00023163"/>
    </source>
</evidence>
<evidence type="ECO:0000259" key="6">
    <source>
        <dbReference type="PROSITE" id="PS50110"/>
    </source>
</evidence>
<feature type="domain" description="HTH araC/xylS-type" evidence="5">
    <location>
        <begin position="338"/>
        <end position="437"/>
    </location>
</feature>
<dbReference type="InterPro" id="IPR020449">
    <property type="entry name" value="Tscrpt_reg_AraC-type_HTH"/>
</dbReference>
<keyword evidence="8" id="KW-1185">Reference proteome</keyword>
<protein>
    <recommendedName>
        <fullName evidence="9">Response regulator</fullName>
    </recommendedName>
</protein>
<name>A0ABQ1EYC9_9BACL</name>
<reference evidence="8" key="1">
    <citation type="journal article" date="2019" name="Int. J. Syst. Evol. Microbiol.">
        <title>The Global Catalogue of Microorganisms (GCM) 10K type strain sequencing project: providing services to taxonomists for standard genome sequencing and annotation.</title>
        <authorList>
            <consortium name="The Broad Institute Genomics Platform"/>
            <consortium name="The Broad Institute Genome Sequencing Center for Infectious Disease"/>
            <person name="Wu L."/>
            <person name="Ma J."/>
        </authorList>
    </citation>
    <scope>NUCLEOTIDE SEQUENCE [LARGE SCALE GENOMIC DNA]</scope>
    <source>
        <strain evidence="8">CGMCC 1.15043</strain>
    </source>
</reference>
<dbReference type="PRINTS" id="PR00032">
    <property type="entry name" value="HTHARAC"/>
</dbReference>
<dbReference type="Pfam" id="PF12833">
    <property type="entry name" value="HTH_18"/>
    <property type="match status" value="1"/>
</dbReference>
<keyword evidence="3" id="KW-0804">Transcription</keyword>
<dbReference type="InterPro" id="IPR001789">
    <property type="entry name" value="Sig_transdc_resp-reg_receiver"/>
</dbReference>
<dbReference type="Gene3D" id="1.10.10.60">
    <property type="entry name" value="Homeodomain-like"/>
    <property type="match status" value="2"/>
</dbReference>
<evidence type="ECO:0000256" key="4">
    <source>
        <dbReference type="PROSITE-ProRule" id="PRU00169"/>
    </source>
</evidence>
<dbReference type="InterPro" id="IPR018060">
    <property type="entry name" value="HTH_AraC"/>
</dbReference>
<dbReference type="EMBL" id="BMHE01000026">
    <property type="protein sequence ID" value="GFZ93161.1"/>
    <property type="molecule type" value="Genomic_DNA"/>
</dbReference>
<accession>A0ABQ1EYC9</accession>
<keyword evidence="2" id="KW-0238">DNA-binding</keyword>
<dbReference type="CDD" id="cd17536">
    <property type="entry name" value="REC_YesN-like"/>
    <property type="match status" value="1"/>
</dbReference>
<keyword evidence="1" id="KW-0805">Transcription regulation</keyword>
<evidence type="ECO:0008006" key="9">
    <source>
        <dbReference type="Google" id="ProtNLM"/>
    </source>
</evidence>
<dbReference type="RefSeq" id="WP_189015083.1">
    <property type="nucleotide sequence ID" value="NZ_BMHE01000026.1"/>
</dbReference>
<evidence type="ECO:0000256" key="1">
    <source>
        <dbReference type="ARBA" id="ARBA00023015"/>
    </source>
</evidence>
<evidence type="ECO:0000259" key="5">
    <source>
        <dbReference type="PROSITE" id="PS01124"/>
    </source>
</evidence>
<dbReference type="PROSITE" id="PS01124">
    <property type="entry name" value="HTH_ARAC_FAMILY_2"/>
    <property type="match status" value="1"/>
</dbReference>
<proteinExistence type="predicted"/>
<dbReference type="Gene3D" id="3.40.50.2300">
    <property type="match status" value="1"/>
</dbReference>
<dbReference type="PANTHER" id="PTHR43280:SF2">
    <property type="entry name" value="HTH-TYPE TRANSCRIPTIONAL REGULATOR EXSA"/>
    <property type="match status" value="1"/>
</dbReference>
<dbReference type="SMART" id="SM00342">
    <property type="entry name" value="HTH_ARAC"/>
    <property type="match status" value="1"/>
</dbReference>
<feature type="domain" description="Response regulatory" evidence="6">
    <location>
        <begin position="2"/>
        <end position="119"/>
    </location>
</feature>
<comment type="caution">
    <text evidence="7">The sequence shown here is derived from an EMBL/GenBank/DDBJ whole genome shotgun (WGS) entry which is preliminary data.</text>
</comment>
<evidence type="ECO:0000313" key="8">
    <source>
        <dbReference type="Proteomes" id="UP000615455"/>
    </source>
</evidence>
<evidence type="ECO:0000256" key="2">
    <source>
        <dbReference type="ARBA" id="ARBA00023125"/>
    </source>
</evidence>
<dbReference type="SUPFAM" id="SSF46689">
    <property type="entry name" value="Homeodomain-like"/>
    <property type="match status" value="1"/>
</dbReference>
<evidence type="ECO:0000313" key="7">
    <source>
        <dbReference type="EMBL" id="GFZ93161.1"/>
    </source>
</evidence>
<dbReference type="Proteomes" id="UP000615455">
    <property type="component" value="Unassembled WGS sequence"/>
</dbReference>
<sequence>MKLLLVDDEQLIRKGILMKTDWQQYGIDEVKQADDGRDAVRIAELFRPDILLTDIRMPRMDGIEAARCIRMFCPKVCIIFMSGFSDKEYLKAAISMQAVDYVEKPIHPDELGKAILNASSMIKKDRQTDMGEEESIPLIKREIAALLCSPHYQADKLARLFPLIGSQLCESNSCLSSILKWHHPIEQPESLLHKLESAAQTAGFNCFIMMKDDFHVVIHLISRSEKDVSFEDKVHRWVRQDGAPKAKNWLANLMNDIRKYPDTSVTFTKGIYLQLYQMVQQVGKESGIPSFKQEASVIKYAERLYACQTLDDLDQLLNDELDVLFDYLEARKGNSIIRHVTLYIERNYRNRQLSLNEISEFVGVTVPHLCFVFKEGTDMTIKHFLSEYRIDRAKELLVNRELKLFDIALQVGYGDGEYFSKIFKKVTGLQPSEYRKRLADV</sequence>